<evidence type="ECO:0000313" key="2">
    <source>
        <dbReference type="Proteomes" id="UP000887540"/>
    </source>
</evidence>
<keyword evidence="2" id="KW-1185">Reference proteome</keyword>
<name>A0A914DVE2_9BILA</name>
<feature type="transmembrane region" description="Helical" evidence="1">
    <location>
        <begin position="39"/>
        <end position="62"/>
    </location>
</feature>
<evidence type="ECO:0000256" key="1">
    <source>
        <dbReference type="SAM" id="Phobius"/>
    </source>
</evidence>
<keyword evidence="1" id="KW-0472">Membrane</keyword>
<organism evidence="2 3">
    <name type="scientific">Acrobeloides nanus</name>
    <dbReference type="NCBI Taxonomy" id="290746"/>
    <lineage>
        <taxon>Eukaryota</taxon>
        <taxon>Metazoa</taxon>
        <taxon>Ecdysozoa</taxon>
        <taxon>Nematoda</taxon>
        <taxon>Chromadorea</taxon>
        <taxon>Rhabditida</taxon>
        <taxon>Tylenchina</taxon>
        <taxon>Cephalobomorpha</taxon>
        <taxon>Cephaloboidea</taxon>
        <taxon>Cephalobidae</taxon>
        <taxon>Acrobeloides</taxon>
    </lineage>
</organism>
<reference evidence="3" key="1">
    <citation type="submission" date="2022-11" db="UniProtKB">
        <authorList>
            <consortium name="WormBaseParasite"/>
        </authorList>
    </citation>
    <scope>IDENTIFICATION</scope>
</reference>
<protein>
    <submittedName>
        <fullName evidence="3">G-protein coupled receptors family 1 profile domain-containing protein</fullName>
    </submittedName>
</protein>
<proteinExistence type="predicted"/>
<dbReference type="Proteomes" id="UP000887540">
    <property type="component" value="Unplaced"/>
</dbReference>
<dbReference type="AlphaFoldDB" id="A0A914DVE2"/>
<keyword evidence="1" id="KW-1133">Transmembrane helix</keyword>
<feature type="transmembrane region" description="Helical" evidence="1">
    <location>
        <begin position="12"/>
        <end position="32"/>
    </location>
</feature>
<evidence type="ECO:0000313" key="3">
    <source>
        <dbReference type="WBParaSite" id="ACRNAN_scaffold4124.g30180.t1"/>
    </source>
</evidence>
<dbReference type="InterPro" id="IPR019424">
    <property type="entry name" value="7TM_GPCR_Srsx"/>
</dbReference>
<dbReference type="Gene3D" id="1.20.1070.10">
    <property type="entry name" value="Rhodopsin 7-helix transmembrane proteins"/>
    <property type="match status" value="1"/>
</dbReference>
<sequence length="72" mass="8120">MFFTIVTPGAGWISLVICIDRLICVFLPIKYLKLTSRYAYIIMFSAIACTIPTFILSGLASYEVRDAYTVML</sequence>
<dbReference type="WBParaSite" id="ACRNAN_scaffold4124.g30180.t1">
    <property type="protein sequence ID" value="ACRNAN_scaffold4124.g30180.t1"/>
    <property type="gene ID" value="ACRNAN_scaffold4124.g30180"/>
</dbReference>
<accession>A0A914DVE2</accession>
<keyword evidence="1" id="KW-0812">Transmembrane</keyword>
<dbReference type="Pfam" id="PF10320">
    <property type="entry name" value="7TM_GPCR_Srsx"/>
    <property type="match status" value="1"/>
</dbReference>